<evidence type="ECO:0000313" key="2">
    <source>
        <dbReference type="Proteomes" id="UP001163321"/>
    </source>
</evidence>
<reference evidence="1 2" key="1">
    <citation type="journal article" date="2022" name="bioRxiv">
        <title>The genome of the oomycete Peronosclerospora sorghi, a cosmopolitan pathogen of maize and sorghum, is inflated with dispersed pseudogenes.</title>
        <authorList>
            <person name="Fletcher K."/>
            <person name="Martin F."/>
            <person name="Isakeit T."/>
            <person name="Cavanaugh K."/>
            <person name="Magill C."/>
            <person name="Michelmore R."/>
        </authorList>
    </citation>
    <scope>NUCLEOTIDE SEQUENCE [LARGE SCALE GENOMIC DNA]</scope>
    <source>
        <strain evidence="1">P6</strain>
    </source>
</reference>
<gene>
    <name evidence="1" type="ORF">PsorP6_006784</name>
</gene>
<dbReference type="Proteomes" id="UP001163321">
    <property type="component" value="Chromosome 4"/>
</dbReference>
<protein>
    <submittedName>
        <fullName evidence="1">Uncharacterized protein</fullName>
    </submittedName>
</protein>
<organism evidence="1 2">
    <name type="scientific">Peronosclerospora sorghi</name>
    <dbReference type="NCBI Taxonomy" id="230839"/>
    <lineage>
        <taxon>Eukaryota</taxon>
        <taxon>Sar</taxon>
        <taxon>Stramenopiles</taxon>
        <taxon>Oomycota</taxon>
        <taxon>Peronosporomycetes</taxon>
        <taxon>Peronosporales</taxon>
        <taxon>Peronosporaceae</taxon>
        <taxon>Peronosclerospora</taxon>
    </lineage>
</organism>
<dbReference type="EMBL" id="CM047583">
    <property type="protein sequence ID" value="KAI9912877.1"/>
    <property type="molecule type" value="Genomic_DNA"/>
</dbReference>
<sequence>MQTESWLKEELVSALGFTDVTEIVTYITTTFHSKQEVESYLIELLGIPATRAELISLRLFSAERLRGPQGPLTIVEERGHEGLVPRPKERHKFSRKDKKNVAVTLPNNTLIINCLRCGKIEYNGGRCCEFCGTELRYEVDEVMADRSARGQDETRVERSLVPDVHEYRRDDEENRT</sequence>
<evidence type="ECO:0000313" key="1">
    <source>
        <dbReference type="EMBL" id="KAI9912877.1"/>
    </source>
</evidence>
<accession>A0ACC0W2A4</accession>
<name>A0ACC0W2A4_9STRA</name>
<proteinExistence type="predicted"/>
<keyword evidence="2" id="KW-1185">Reference proteome</keyword>
<comment type="caution">
    <text evidence="1">The sequence shown here is derived from an EMBL/GenBank/DDBJ whole genome shotgun (WGS) entry which is preliminary data.</text>
</comment>